<organism evidence="1">
    <name type="scientific">marine sediment metagenome</name>
    <dbReference type="NCBI Taxonomy" id="412755"/>
    <lineage>
        <taxon>unclassified sequences</taxon>
        <taxon>metagenomes</taxon>
        <taxon>ecological metagenomes</taxon>
    </lineage>
</organism>
<evidence type="ECO:0000313" key="1">
    <source>
        <dbReference type="EMBL" id="GAH30799.1"/>
    </source>
</evidence>
<proteinExistence type="predicted"/>
<sequence length="41" mass="4752">MNNENIDFISHFHAAGVPGRHELWMGELNYKNIIKKIDELG</sequence>
<dbReference type="EMBL" id="BARU01002759">
    <property type="protein sequence ID" value="GAH30799.1"/>
    <property type="molecule type" value="Genomic_DNA"/>
</dbReference>
<dbReference type="AlphaFoldDB" id="X1FN47"/>
<comment type="caution">
    <text evidence="1">The sequence shown here is derived from an EMBL/GenBank/DDBJ whole genome shotgun (WGS) entry which is preliminary data.</text>
</comment>
<dbReference type="SUPFAM" id="SSF51658">
    <property type="entry name" value="Xylose isomerase-like"/>
    <property type="match status" value="1"/>
</dbReference>
<dbReference type="InterPro" id="IPR036237">
    <property type="entry name" value="Xyl_isomerase-like_sf"/>
</dbReference>
<protein>
    <submittedName>
        <fullName evidence="1">Uncharacterized protein</fullName>
    </submittedName>
</protein>
<gene>
    <name evidence="1" type="ORF">S03H2_06338</name>
</gene>
<accession>X1FN47</accession>
<dbReference type="Gene3D" id="3.20.20.150">
    <property type="entry name" value="Divalent-metal-dependent TIM barrel enzymes"/>
    <property type="match status" value="1"/>
</dbReference>
<name>X1FN47_9ZZZZ</name>
<reference evidence="1" key="1">
    <citation type="journal article" date="2014" name="Front. Microbiol.">
        <title>High frequency of phylogenetically diverse reductive dehalogenase-homologous genes in deep subseafloor sedimentary metagenomes.</title>
        <authorList>
            <person name="Kawai M."/>
            <person name="Futagami T."/>
            <person name="Toyoda A."/>
            <person name="Takaki Y."/>
            <person name="Nishi S."/>
            <person name="Hori S."/>
            <person name="Arai W."/>
            <person name="Tsubouchi T."/>
            <person name="Morono Y."/>
            <person name="Uchiyama I."/>
            <person name="Ito T."/>
            <person name="Fujiyama A."/>
            <person name="Inagaki F."/>
            <person name="Takami H."/>
        </authorList>
    </citation>
    <scope>NUCLEOTIDE SEQUENCE</scope>
    <source>
        <strain evidence="1">Expedition CK06-06</strain>
    </source>
</reference>